<name>A0AC35TFS9_9BILA</name>
<dbReference type="Proteomes" id="UP000095286">
    <property type="component" value="Unplaced"/>
</dbReference>
<accession>A0AC35TFS9</accession>
<evidence type="ECO:0000313" key="2">
    <source>
        <dbReference type="WBParaSite" id="RSKR_0000007800.1"/>
    </source>
</evidence>
<protein>
    <submittedName>
        <fullName evidence="2">PH domain-containing protein</fullName>
    </submittedName>
</protein>
<reference evidence="2" key="1">
    <citation type="submission" date="2016-11" db="UniProtKB">
        <authorList>
            <consortium name="WormBaseParasite"/>
        </authorList>
    </citation>
    <scope>IDENTIFICATION</scope>
    <source>
        <strain evidence="2">KR3021</strain>
    </source>
</reference>
<organism evidence="1 2">
    <name type="scientific">Rhabditophanes sp. KR3021</name>
    <dbReference type="NCBI Taxonomy" id="114890"/>
    <lineage>
        <taxon>Eukaryota</taxon>
        <taxon>Metazoa</taxon>
        <taxon>Ecdysozoa</taxon>
        <taxon>Nematoda</taxon>
        <taxon>Chromadorea</taxon>
        <taxon>Rhabditida</taxon>
        <taxon>Tylenchina</taxon>
        <taxon>Panagrolaimomorpha</taxon>
        <taxon>Strongyloidoidea</taxon>
        <taxon>Alloionematidae</taxon>
        <taxon>Rhabditophanes</taxon>
    </lineage>
</organism>
<sequence length="551" mass="62107">MDWAEGKEQKINAFLTVKESGNGYTGSFKENTDQSSYVFVDSTIIDPTFIPNEVRANITCNCGQEYAKLKQEPVVYVSDCCTKRGCQGTCTTKYRDSMYVNKVSRRKEYGWVPVINESNFGTTEEGTTNYYIEDFECPCSNSLLGRNQDSIFVNLFTLVTIFGYPLFSVLLSFLMFFCNMINSGEVMFNKGRRVVVSDTGTKLADGSDLVVNLMEKERNGHDSFSNGCSVGNGKSKKKGKQRGNSAQGRTELPQENGPKNRKSSSPLKMNRKSDSPIPCNGHLSNGDHCNNTYSNLSDVDEKFEDCLTSYKESIEVNSKLKEDLEKQKELEEELNKKINKLENNEYTLSAEIAILQLKVDSLESKNSIINKTREKDALTIQKLDKLVTDSGLKKVELEKELANERKKALVKEKVLVYECSVNCKHKVALYEAEIEKLKDSNKTKEHTISSMSSKLRVFEEEAKKSPINEYSIEFIKMRETVEHLQNSLSDETKFKQVLFRGLMTAKNEIETLTEQIRHLGGKVSPKSYIYDCNQGSSQTSPSADGAIINGN</sequence>
<evidence type="ECO:0000313" key="1">
    <source>
        <dbReference type="Proteomes" id="UP000095286"/>
    </source>
</evidence>
<dbReference type="WBParaSite" id="RSKR_0000007800.1">
    <property type="protein sequence ID" value="RSKR_0000007800.1"/>
    <property type="gene ID" value="RSKR_0000007800"/>
</dbReference>
<proteinExistence type="predicted"/>